<dbReference type="Proteomes" id="UP000076738">
    <property type="component" value="Unassembled WGS sequence"/>
</dbReference>
<evidence type="ECO:0000256" key="1">
    <source>
        <dbReference type="SAM" id="MobiDB-lite"/>
    </source>
</evidence>
<organism evidence="2 3">
    <name type="scientific">Calocera viscosa (strain TUFC12733)</name>
    <dbReference type="NCBI Taxonomy" id="1330018"/>
    <lineage>
        <taxon>Eukaryota</taxon>
        <taxon>Fungi</taxon>
        <taxon>Dikarya</taxon>
        <taxon>Basidiomycota</taxon>
        <taxon>Agaricomycotina</taxon>
        <taxon>Dacrymycetes</taxon>
        <taxon>Dacrymycetales</taxon>
        <taxon>Dacrymycetaceae</taxon>
        <taxon>Calocera</taxon>
    </lineage>
</organism>
<feature type="compositionally biased region" description="Low complexity" evidence="1">
    <location>
        <begin position="73"/>
        <end position="87"/>
    </location>
</feature>
<accession>A0A167H5X3</accession>
<name>A0A167H5X3_CALVF</name>
<protein>
    <submittedName>
        <fullName evidence="2">Uncharacterized protein</fullName>
    </submittedName>
</protein>
<proteinExistence type="predicted"/>
<feature type="compositionally biased region" description="Basic and acidic residues" evidence="1">
    <location>
        <begin position="57"/>
        <end position="67"/>
    </location>
</feature>
<dbReference type="EMBL" id="KV417326">
    <property type="protein sequence ID" value="KZO91271.1"/>
    <property type="molecule type" value="Genomic_DNA"/>
</dbReference>
<sequence>MMRGERRGDVCLPLPLFSLCAQASCASRRWDIPRGAGRRTPAMRTYGYARTRVDKLRQPRSTTECRRGTIHPLGSPSLQSKSLGSSGAVSRPMYQPCKECGAPSSSGPSPHGICRLCDTRCIPSSTLNPLDVNRKGKPATEAGTQPQPCPAVQETARSWPRPRVAHPADPLIPIMMAETFRALPTVTLHPIPISHSLEPRVSHVPFNNPYNKHQRMTCRLRRLPDRARPAMALPALSPSLQVFTQPRGHGVGRPPMSTSEIRIRPLLSQVADYCRARTA</sequence>
<gene>
    <name evidence="2" type="ORF">CALVIDRAFT_365161</name>
</gene>
<evidence type="ECO:0000313" key="3">
    <source>
        <dbReference type="Proteomes" id="UP000076738"/>
    </source>
</evidence>
<keyword evidence="3" id="KW-1185">Reference proteome</keyword>
<feature type="region of interest" description="Disordered" evidence="1">
    <location>
        <begin position="132"/>
        <end position="164"/>
    </location>
</feature>
<evidence type="ECO:0000313" key="2">
    <source>
        <dbReference type="EMBL" id="KZO91271.1"/>
    </source>
</evidence>
<dbReference type="AlphaFoldDB" id="A0A167H5X3"/>
<feature type="region of interest" description="Disordered" evidence="1">
    <location>
        <begin position="57"/>
        <end position="88"/>
    </location>
</feature>
<reference evidence="2 3" key="1">
    <citation type="journal article" date="2016" name="Mol. Biol. Evol.">
        <title>Comparative Genomics of Early-Diverging Mushroom-Forming Fungi Provides Insights into the Origins of Lignocellulose Decay Capabilities.</title>
        <authorList>
            <person name="Nagy L.G."/>
            <person name="Riley R."/>
            <person name="Tritt A."/>
            <person name="Adam C."/>
            <person name="Daum C."/>
            <person name="Floudas D."/>
            <person name="Sun H."/>
            <person name="Yadav J.S."/>
            <person name="Pangilinan J."/>
            <person name="Larsson K.H."/>
            <person name="Matsuura K."/>
            <person name="Barry K."/>
            <person name="Labutti K."/>
            <person name="Kuo R."/>
            <person name="Ohm R.A."/>
            <person name="Bhattacharya S.S."/>
            <person name="Shirouzu T."/>
            <person name="Yoshinaga Y."/>
            <person name="Martin F.M."/>
            <person name="Grigoriev I.V."/>
            <person name="Hibbett D.S."/>
        </authorList>
    </citation>
    <scope>NUCLEOTIDE SEQUENCE [LARGE SCALE GENOMIC DNA]</scope>
    <source>
        <strain evidence="2 3">TUFC12733</strain>
    </source>
</reference>